<keyword evidence="2" id="KW-1185">Reference proteome</keyword>
<dbReference type="Pfam" id="PF22535">
    <property type="entry name" value="DUF7003"/>
    <property type="match status" value="1"/>
</dbReference>
<name>A0A841HPA0_9GAMM</name>
<evidence type="ECO:0000313" key="2">
    <source>
        <dbReference type="Proteomes" id="UP000588068"/>
    </source>
</evidence>
<dbReference type="EMBL" id="JACHHZ010000003">
    <property type="protein sequence ID" value="MBB6093892.1"/>
    <property type="molecule type" value="Genomic_DNA"/>
</dbReference>
<dbReference type="InterPro" id="IPR054272">
    <property type="entry name" value="DUF7003"/>
</dbReference>
<reference evidence="1 2" key="1">
    <citation type="submission" date="2020-08" db="EMBL/GenBank/DDBJ databases">
        <title>Genomic Encyclopedia of Type Strains, Phase IV (KMG-IV): sequencing the most valuable type-strain genomes for metagenomic binning, comparative biology and taxonomic classification.</title>
        <authorList>
            <person name="Goeker M."/>
        </authorList>
    </citation>
    <scope>NUCLEOTIDE SEQUENCE [LARGE SCALE GENOMIC DNA]</scope>
    <source>
        <strain evidence="1 2">DSM 26723</strain>
    </source>
</reference>
<sequence length="260" mass="29842">MLKSRVERIAAMGTQYTAADIVGFLDRCLKDNLCWSFVDLGHPYVYTANSRLTLYADDSRWALVSDVSGYNPRAGRFSSTITWLGNALRDLKPAGDKDQYTYNVEFITLIEGGPMHEAVQHFQGSTQPFDITMRDQTFRVPADLSRWVPNIESRSWPKGAHAEDVGRYVAFEYADVCRATDAEKRMHLDPDVPMLMTLDQWHHRWWHYYPAGHDFIGEAPSSYETYPLLADVLVHRDPARYRPTLEPNNHWTNWPAAGSL</sequence>
<dbReference type="RefSeq" id="WP_184332680.1">
    <property type="nucleotide sequence ID" value="NZ_JACHHZ010000003.1"/>
</dbReference>
<evidence type="ECO:0000313" key="1">
    <source>
        <dbReference type="EMBL" id="MBB6093892.1"/>
    </source>
</evidence>
<accession>A0A841HPA0</accession>
<protein>
    <submittedName>
        <fullName evidence="1">Uncharacterized protein</fullName>
    </submittedName>
</protein>
<comment type="caution">
    <text evidence="1">The sequence shown here is derived from an EMBL/GenBank/DDBJ whole genome shotgun (WGS) entry which is preliminary data.</text>
</comment>
<gene>
    <name evidence="1" type="ORF">HNQ60_002773</name>
</gene>
<dbReference type="AlphaFoldDB" id="A0A841HPA0"/>
<organism evidence="1 2">
    <name type="scientific">Povalibacter uvarum</name>
    <dbReference type="NCBI Taxonomy" id="732238"/>
    <lineage>
        <taxon>Bacteria</taxon>
        <taxon>Pseudomonadati</taxon>
        <taxon>Pseudomonadota</taxon>
        <taxon>Gammaproteobacteria</taxon>
        <taxon>Steroidobacterales</taxon>
        <taxon>Steroidobacteraceae</taxon>
        <taxon>Povalibacter</taxon>
    </lineage>
</organism>
<dbReference type="Proteomes" id="UP000588068">
    <property type="component" value="Unassembled WGS sequence"/>
</dbReference>
<proteinExistence type="predicted"/>